<keyword evidence="1" id="KW-0175">Coiled coil</keyword>
<dbReference type="WBParaSite" id="MCU_003682-RA">
    <property type="protein sequence ID" value="MCU_003682-RA"/>
    <property type="gene ID" value="MCU_003682"/>
</dbReference>
<protein>
    <submittedName>
        <fullName evidence="2">TACC_C domain-containing protein</fullName>
    </submittedName>
</protein>
<accession>A0A5K3EX14</accession>
<dbReference type="AlphaFoldDB" id="A0A5K3EX14"/>
<organism evidence="2">
    <name type="scientific">Mesocestoides corti</name>
    <name type="common">Flatworm</name>
    <dbReference type="NCBI Taxonomy" id="53468"/>
    <lineage>
        <taxon>Eukaryota</taxon>
        <taxon>Metazoa</taxon>
        <taxon>Spiralia</taxon>
        <taxon>Lophotrochozoa</taxon>
        <taxon>Platyhelminthes</taxon>
        <taxon>Cestoda</taxon>
        <taxon>Eucestoda</taxon>
        <taxon>Cyclophyllidea</taxon>
        <taxon>Mesocestoididae</taxon>
        <taxon>Mesocestoides</taxon>
    </lineage>
</organism>
<sequence>EKDTLESHQEIRDLKKQIDLIKKNVQEIKINTEQKQRDIIDQNYKLSLLQNQLSATEDKKESMKKFLKTLESECLALAK</sequence>
<evidence type="ECO:0000313" key="2">
    <source>
        <dbReference type="WBParaSite" id="MCU_003682-RA"/>
    </source>
</evidence>
<proteinExistence type="predicted"/>
<name>A0A5K3EX14_MESCO</name>
<feature type="coiled-coil region" evidence="1">
    <location>
        <begin position="11"/>
        <end position="73"/>
    </location>
</feature>
<reference evidence="2" key="1">
    <citation type="submission" date="2019-11" db="UniProtKB">
        <authorList>
            <consortium name="WormBaseParasite"/>
        </authorList>
    </citation>
    <scope>IDENTIFICATION</scope>
</reference>
<evidence type="ECO:0000256" key="1">
    <source>
        <dbReference type="SAM" id="Coils"/>
    </source>
</evidence>